<keyword evidence="2" id="KW-1185">Reference proteome</keyword>
<comment type="caution">
    <text evidence="1">The sequence shown here is derived from an EMBL/GenBank/DDBJ whole genome shotgun (WGS) entry which is preliminary data.</text>
</comment>
<proteinExistence type="predicted"/>
<name>A0A8S1VNW5_PAROT</name>
<reference evidence="1" key="1">
    <citation type="submission" date="2021-01" db="EMBL/GenBank/DDBJ databases">
        <authorList>
            <consortium name="Genoscope - CEA"/>
            <person name="William W."/>
        </authorList>
    </citation>
    <scope>NUCLEOTIDE SEQUENCE</scope>
</reference>
<evidence type="ECO:0000313" key="1">
    <source>
        <dbReference type="EMBL" id="CAD8178213.1"/>
    </source>
</evidence>
<dbReference type="OMA" id="MEAIARM"/>
<gene>
    <name evidence="1" type="ORF">POCTA_138.1.T0700224</name>
</gene>
<evidence type="ECO:0000313" key="2">
    <source>
        <dbReference type="Proteomes" id="UP000683925"/>
    </source>
</evidence>
<dbReference type="OrthoDB" id="120976at2759"/>
<accession>A0A8S1VNW5</accession>
<dbReference type="InterPro" id="IPR010736">
    <property type="entry name" value="SHIPPO-rpt"/>
</dbReference>
<organism evidence="1 2">
    <name type="scientific">Paramecium octaurelia</name>
    <dbReference type="NCBI Taxonomy" id="43137"/>
    <lineage>
        <taxon>Eukaryota</taxon>
        <taxon>Sar</taxon>
        <taxon>Alveolata</taxon>
        <taxon>Ciliophora</taxon>
        <taxon>Intramacronucleata</taxon>
        <taxon>Oligohymenophorea</taxon>
        <taxon>Peniculida</taxon>
        <taxon>Parameciidae</taxon>
        <taxon>Paramecium</taxon>
    </lineage>
</organism>
<protein>
    <submittedName>
        <fullName evidence="1">Uncharacterized protein</fullName>
    </submittedName>
</protein>
<dbReference type="EMBL" id="CAJJDP010000069">
    <property type="protein sequence ID" value="CAD8178213.1"/>
    <property type="molecule type" value="Genomic_DNA"/>
</dbReference>
<sequence length="612" mass="73136">MQQTSKQLFEELDYFKIPGPGAYNYPKQQGQTPRYSFGKEKKYMVIKKDHLSEYYDIDNNLIKHNKAIRFLSGRRDSNSIYYNPGPGSYDLQKYLDKYTGYTFGRKLNGEISKPQQLKESQKVHVYFQWSNKYQEGKWFENDPQKQNNCEKLVLLKAQSSMEEFFGKQFGLWVECIRNQQCEVFFKGQYDNGQRIGRWKYFWKKNLNSPYELIWGGSYAQEDGKWVELNEGFNQDDILRRLKNFNEMNKQKMKEFTSEFSKILDIIQEPPVLEQQQGIWSFSASIWFKDFQFENEDFLWKCFENDWSHSKISNFVTNQDELQEVKNVIWKDYKMIKETFKWYSSKSPSGEVWSISNNVIADFAFETGLFDNKFKLSDLDLKFIATCAASIETKRNHRNPERALCRYQFMEFLVRVSIDKYLEHKLANNIAESVQMLLDQCRPIMQKFDAQKWRDEKYFNKQCDDCLKFYKPMLYSVYQKYCIKKVKSGQKKYINLENLGKIWAKTATIYDQFEQNLAFNLSIPSQIDEIESDRIFQMNFQEFMEALARMADKVSLPAAPNIEESEEQRQHQPLHIKLERFLIKLAQTCSSKEHKLQFGNNEKCLFKFEHDNH</sequence>
<dbReference type="Proteomes" id="UP000683925">
    <property type="component" value="Unassembled WGS sequence"/>
</dbReference>
<dbReference type="Pfam" id="PF07004">
    <property type="entry name" value="SHIPPO-rpt"/>
    <property type="match status" value="2"/>
</dbReference>
<dbReference type="AlphaFoldDB" id="A0A8S1VNW5"/>